<dbReference type="Proteomes" id="UP000198846">
    <property type="component" value="Unassembled WGS sequence"/>
</dbReference>
<protein>
    <submittedName>
        <fullName evidence="1">Uncharacterized protein</fullName>
    </submittedName>
</protein>
<proteinExistence type="predicted"/>
<dbReference type="STRING" id="283786.SAMN04487990_10283"/>
<keyword evidence="2" id="KW-1185">Reference proteome</keyword>
<organism evidence="1 2">
    <name type="scientific">Bizionia paragorgiae</name>
    <dbReference type="NCBI Taxonomy" id="283786"/>
    <lineage>
        <taxon>Bacteria</taxon>
        <taxon>Pseudomonadati</taxon>
        <taxon>Bacteroidota</taxon>
        <taxon>Flavobacteriia</taxon>
        <taxon>Flavobacteriales</taxon>
        <taxon>Flavobacteriaceae</taxon>
        <taxon>Bizionia</taxon>
    </lineage>
</organism>
<sequence>MITSLSFNFEALKRDKTSEVLPRLTIITIFGVQLLRLKNEWI</sequence>
<name>A0A1H3VYR5_BIZPA</name>
<dbReference type="EMBL" id="FNQK01000002">
    <property type="protein sequence ID" value="SDZ79212.1"/>
    <property type="molecule type" value="Genomic_DNA"/>
</dbReference>
<reference evidence="1 2" key="1">
    <citation type="submission" date="2016-10" db="EMBL/GenBank/DDBJ databases">
        <authorList>
            <person name="de Groot N.N."/>
        </authorList>
    </citation>
    <scope>NUCLEOTIDE SEQUENCE [LARGE SCALE GENOMIC DNA]</scope>
    <source>
        <strain evidence="1 2">DSM 23842</strain>
    </source>
</reference>
<evidence type="ECO:0000313" key="2">
    <source>
        <dbReference type="Proteomes" id="UP000198846"/>
    </source>
</evidence>
<dbReference type="AlphaFoldDB" id="A0A1H3VYR5"/>
<gene>
    <name evidence="1" type="ORF">SAMN04487990_10283</name>
</gene>
<accession>A0A1H3VYR5</accession>
<evidence type="ECO:0000313" key="1">
    <source>
        <dbReference type="EMBL" id="SDZ79212.1"/>
    </source>
</evidence>